<dbReference type="EMBL" id="DS113630">
    <property type="protein sequence ID" value="EAX99645.1"/>
    <property type="molecule type" value="Genomic_DNA"/>
</dbReference>
<feature type="transmembrane region" description="Helical" evidence="1">
    <location>
        <begin position="217"/>
        <end position="244"/>
    </location>
</feature>
<accession>A2F616</accession>
<evidence type="ECO:0000313" key="2">
    <source>
        <dbReference type="EMBL" id="EAX99645.1"/>
    </source>
</evidence>
<dbReference type="Proteomes" id="UP000001542">
    <property type="component" value="Unassembled WGS sequence"/>
</dbReference>
<reference evidence="2" key="1">
    <citation type="submission" date="2006-10" db="EMBL/GenBank/DDBJ databases">
        <authorList>
            <person name="Amadeo P."/>
            <person name="Zhao Q."/>
            <person name="Wortman J."/>
            <person name="Fraser-Liggett C."/>
            <person name="Carlton J."/>
        </authorList>
    </citation>
    <scope>NUCLEOTIDE SEQUENCE</scope>
    <source>
        <strain evidence="2">G3</strain>
    </source>
</reference>
<protein>
    <recommendedName>
        <fullName evidence="4">PAS domain-containing protein</fullName>
    </recommendedName>
</protein>
<reference evidence="2" key="2">
    <citation type="journal article" date="2007" name="Science">
        <title>Draft genome sequence of the sexually transmitted pathogen Trichomonas vaginalis.</title>
        <authorList>
            <person name="Carlton J.M."/>
            <person name="Hirt R.P."/>
            <person name="Silva J.C."/>
            <person name="Delcher A.L."/>
            <person name="Schatz M."/>
            <person name="Zhao Q."/>
            <person name="Wortman J.R."/>
            <person name="Bidwell S.L."/>
            <person name="Alsmark U.C.M."/>
            <person name="Besteiro S."/>
            <person name="Sicheritz-Ponten T."/>
            <person name="Noel C.J."/>
            <person name="Dacks J.B."/>
            <person name="Foster P.G."/>
            <person name="Simillion C."/>
            <person name="Van de Peer Y."/>
            <person name="Miranda-Saavedra D."/>
            <person name="Barton G.J."/>
            <person name="Westrop G.D."/>
            <person name="Mueller S."/>
            <person name="Dessi D."/>
            <person name="Fiori P.L."/>
            <person name="Ren Q."/>
            <person name="Paulsen I."/>
            <person name="Zhang H."/>
            <person name="Bastida-Corcuera F.D."/>
            <person name="Simoes-Barbosa A."/>
            <person name="Brown M.T."/>
            <person name="Hayes R.D."/>
            <person name="Mukherjee M."/>
            <person name="Okumura C.Y."/>
            <person name="Schneider R."/>
            <person name="Smith A.J."/>
            <person name="Vanacova S."/>
            <person name="Villalvazo M."/>
            <person name="Haas B.J."/>
            <person name="Pertea M."/>
            <person name="Feldblyum T.V."/>
            <person name="Utterback T.R."/>
            <person name="Shu C.L."/>
            <person name="Osoegawa K."/>
            <person name="de Jong P.J."/>
            <person name="Hrdy I."/>
            <person name="Horvathova L."/>
            <person name="Zubacova Z."/>
            <person name="Dolezal P."/>
            <person name="Malik S.B."/>
            <person name="Logsdon J.M. Jr."/>
            <person name="Henze K."/>
            <person name="Gupta A."/>
            <person name="Wang C.C."/>
            <person name="Dunne R.L."/>
            <person name="Upcroft J.A."/>
            <person name="Upcroft P."/>
            <person name="White O."/>
            <person name="Salzberg S.L."/>
            <person name="Tang P."/>
            <person name="Chiu C.-H."/>
            <person name="Lee Y.-S."/>
            <person name="Embley T.M."/>
            <person name="Coombs G.H."/>
            <person name="Mottram J.C."/>
            <person name="Tachezy J."/>
            <person name="Fraser-Liggett C.M."/>
            <person name="Johnson P.J."/>
        </authorList>
    </citation>
    <scope>NUCLEOTIDE SEQUENCE [LARGE SCALE GENOMIC DNA]</scope>
    <source>
        <strain evidence="2">G3</strain>
    </source>
</reference>
<gene>
    <name evidence="2" type="ORF">TVAG_091120</name>
</gene>
<feature type="transmembrane region" description="Helical" evidence="1">
    <location>
        <begin position="279"/>
        <end position="299"/>
    </location>
</feature>
<dbReference type="InParanoid" id="A2F616"/>
<keyword evidence="1" id="KW-0472">Membrane</keyword>
<feature type="transmembrane region" description="Helical" evidence="1">
    <location>
        <begin position="597"/>
        <end position="622"/>
    </location>
</feature>
<proteinExistence type="predicted"/>
<feature type="transmembrane region" description="Helical" evidence="1">
    <location>
        <begin position="815"/>
        <end position="838"/>
    </location>
</feature>
<name>A2F616_TRIV3</name>
<evidence type="ECO:0000256" key="1">
    <source>
        <dbReference type="SAM" id="Phobius"/>
    </source>
</evidence>
<dbReference type="VEuPathDB" id="TrichDB:TVAG_091120"/>
<feature type="transmembrane region" description="Helical" evidence="1">
    <location>
        <begin position="1098"/>
        <end position="1122"/>
    </location>
</feature>
<dbReference type="Gene3D" id="3.30.450.20">
    <property type="entry name" value="PAS domain"/>
    <property type="match status" value="1"/>
</dbReference>
<evidence type="ECO:0000313" key="3">
    <source>
        <dbReference type="Proteomes" id="UP000001542"/>
    </source>
</evidence>
<dbReference type="VEuPathDB" id="TrichDB:TVAGG3_0579040"/>
<dbReference type="OrthoDB" id="10692046at2759"/>
<keyword evidence="1" id="KW-0812">Transmembrane</keyword>
<organism evidence="2 3">
    <name type="scientific">Trichomonas vaginalis (strain ATCC PRA-98 / G3)</name>
    <dbReference type="NCBI Taxonomy" id="412133"/>
    <lineage>
        <taxon>Eukaryota</taxon>
        <taxon>Metamonada</taxon>
        <taxon>Parabasalia</taxon>
        <taxon>Trichomonadida</taxon>
        <taxon>Trichomonadidae</taxon>
        <taxon>Trichomonas</taxon>
    </lineage>
</organism>
<dbReference type="RefSeq" id="XP_001312575.1">
    <property type="nucleotide sequence ID" value="XM_001312574.1"/>
</dbReference>
<keyword evidence="3" id="KW-1185">Reference proteome</keyword>
<keyword evidence="1" id="KW-1133">Transmembrane helix</keyword>
<sequence length="1486" mass="169487">MKKGGTILPRTVKQIACETIYDYYTYILDNFILPTWLYPFAKVYVTFATCLLFTNFHQAGTGIKPLEVFLNLYATALDDQWTTINFIINLILNVIIYSSIIGCSIVYATRSHMRKWSTTFNVICIEFLMPFILLTSGSQIGNNVGLLYDDIRNSIIWLYTIIQLFWVVVTFIFNSLFLASYIPFVPGRSSALTPAFQSFELNIIIVIRILARSANATIGTIVAKICRVLIAILLAIGIFIIIFYNINHSRTYSAFISAVFCAGFVLDVLGIFISLDWVIRLLIFFGIIAIGTFVINIILKRQQKKVSEIFTAMENEELTFEDVFPKINGQYLRYCMEAFKMGHPYLLTFKPLVEGAHNENTNSKVWMFYLRVLAIYNSRIYDLMNACSEFKRLGFADIQSILFVRGIEHIIEYRSPKVTKQCKSILKNIQTQTRMLKGTVVKYWEAIESDYPGGAYAYGASAQKQMDQIEKVYDSALTKWPNASLIYKSYSRFINHICNNRMKGEQYAALGSVTRKIDLIEIRAKKLFPLLPMVLPDPENAMREDAHNKNDGASVLSASLAGSSSNSLNDNEELEAELAQQNTLYEMGKRASIPINYCITAFVIISFILLFGLGVVMTNVIILQKYQVFKTLLEFLSSFTSMLFYSSRTVYYMASFVADKLGLSYNTTTVTKLLGAESELATLNSTSNLIISDIMELNTNIANFLSLKPTVKDYIGNVTELVTNIQIKYNMIYLNTSNIFNNNKPYIPLLAAMNVQASYISSFSQKFVENAASYQREKWFMYMLENNYRVNDALDLLSKYVASNMLDFATEINQFAMIMCIVFSCISVLVFPITLIMLRIQAKKYDYIINSMHKIPSLVIIQHISELTNNSLEDKNNRAEVALQIQNSHGIQTVLVSILSGFCIIIFAAIYVVNYLVLTQSTDSFRVLPYQMMNSALLANHIYDEMATMKRVFGVNQNLSFNTDTSYLGKTIWPETTRKIEDSINQMLFGVSSQTNVSYGYLLTKSNSRNLFFSGENSTGTSLHDFMIKFGYVFSIEVDASEIRFFDDKATNKNIFNRDNERLNNMLHYNDIHLSTGILDKIISNTFVDMNDVIQKQVALAIVTPIVGFLILATFIGIFVYYQGKVLRTFRFTIMSLSMLDQKFIQSNERLLDIVAGDFNSDKQSESIPSHYIQCLKEHTNDPVILTTKNFDIIEMNNAAKNISKNAVHAKNVEDLFGNIPNEFRKVVESNEPCMESVERIMKDDDGKEYKAAVSITQTNNNDIFIIIHRDIVAEQLKEEREKTESKLKNIIYRLVPHDFREIFGDNLFRTVQFENLLVLAIRAKNITFNEDDDDDKLKVTLNKMSIFNKSIINASKSSDDCAIAKKHNMTNFVIFNFKSQKRSMTQPMEQALEIIKQVNSECSSNGISISASVAYAKMCFIGIPSINKAKFNVFFPELGMMLHSLDNSNEDELHCFYLDRDIPQRLREKVRKSDECSLLMIKDCV</sequence>
<feature type="transmembrane region" description="Helical" evidence="1">
    <location>
        <begin position="894"/>
        <end position="918"/>
    </location>
</feature>
<feature type="transmembrane region" description="Helical" evidence="1">
    <location>
        <begin position="251"/>
        <end position="273"/>
    </location>
</feature>
<feature type="transmembrane region" description="Helical" evidence="1">
    <location>
        <begin position="156"/>
        <end position="179"/>
    </location>
</feature>
<feature type="transmembrane region" description="Helical" evidence="1">
    <location>
        <begin position="191"/>
        <end position="211"/>
    </location>
</feature>
<evidence type="ECO:0008006" key="4">
    <source>
        <dbReference type="Google" id="ProtNLM"/>
    </source>
</evidence>
<feature type="transmembrane region" description="Helical" evidence="1">
    <location>
        <begin position="119"/>
        <end position="136"/>
    </location>
</feature>
<feature type="transmembrane region" description="Helical" evidence="1">
    <location>
        <begin position="86"/>
        <end position="107"/>
    </location>
</feature>
<dbReference type="KEGG" id="tva:4757455"/>